<reference evidence="3" key="2">
    <citation type="submission" date="2015-01" db="EMBL/GenBank/DDBJ databases">
        <title>Evolutionary Origins and Diversification of the Mycorrhizal Mutualists.</title>
        <authorList>
            <consortium name="DOE Joint Genome Institute"/>
            <consortium name="Mycorrhizal Genomics Consortium"/>
            <person name="Kohler A."/>
            <person name="Kuo A."/>
            <person name="Nagy L.G."/>
            <person name="Floudas D."/>
            <person name="Copeland A."/>
            <person name="Barry K.W."/>
            <person name="Cichocki N."/>
            <person name="Veneault-Fourrey C."/>
            <person name="LaButti K."/>
            <person name="Lindquist E.A."/>
            <person name="Lipzen A."/>
            <person name="Lundell T."/>
            <person name="Morin E."/>
            <person name="Murat C."/>
            <person name="Riley R."/>
            <person name="Ohm R."/>
            <person name="Sun H."/>
            <person name="Tunlid A."/>
            <person name="Henrissat B."/>
            <person name="Grigoriev I.V."/>
            <person name="Hibbett D.S."/>
            <person name="Martin F."/>
        </authorList>
    </citation>
    <scope>NUCLEOTIDE SEQUENCE [LARGE SCALE GENOMIC DNA]</scope>
    <source>
        <strain evidence="3">F 1598</strain>
    </source>
</reference>
<reference evidence="2 3" key="1">
    <citation type="submission" date="2014-04" db="EMBL/GenBank/DDBJ databases">
        <authorList>
            <consortium name="DOE Joint Genome Institute"/>
            <person name="Kuo A."/>
            <person name="Tarkka M."/>
            <person name="Buscot F."/>
            <person name="Kohler A."/>
            <person name="Nagy L.G."/>
            <person name="Floudas D."/>
            <person name="Copeland A."/>
            <person name="Barry K.W."/>
            <person name="Cichocki N."/>
            <person name="Veneault-Fourrey C."/>
            <person name="LaButti K."/>
            <person name="Lindquist E.A."/>
            <person name="Lipzen A."/>
            <person name="Lundell T."/>
            <person name="Morin E."/>
            <person name="Murat C."/>
            <person name="Sun H."/>
            <person name="Tunlid A."/>
            <person name="Henrissat B."/>
            <person name="Grigoriev I.V."/>
            <person name="Hibbett D.S."/>
            <person name="Martin F."/>
            <person name="Nordberg H.P."/>
            <person name="Cantor M.N."/>
            <person name="Hua S.X."/>
        </authorList>
    </citation>
    <scope>NUCLEOTIDE SEQUENCE [LARGE SCALE GENOMIC DNA]</scope>
    <source>
        <strain evidence="2 3">F 1598</strain>
    </source>
</reference>
<accession>A0A0C3FYN3</accession>
<dbReference type="AlphaFoldDB" id="A0A0C3FYN3"/>
<name>A0A0C3FYN3_PILCF</name>
<dbReference type="Proteomes" id="UP000054166">
    <property type="component" value="Unassembled WGS sequence"/>
</dbReference>
<sequence>MLFGSSSLSSSKRPSGSSFVFSASKRATSTVPCNNWNKGFYQGSDFCQARMRPGSLEPRGEKRKAVLGGSGSKFRRG</sequence>
<dbReference type="EMBL" id="KN832975">
    <property type="protein sequence ID" value="KIM89295.1"/>
    <property type="molecule type" value="Genomic_DNA"/>
</dbReference>
<evidence type="ECO:0000313" key="2">
    <source>
        <dbReference type="EMBL" id="KIM89295.1"/>
    </source>
</evidence>
<dbReference type="HOGENOM" id="CLU_2638917_0_0_1"/>
<evidence type="ECO:0000256" key="1">
    <source>
        <dbReference type="SAM" id="MobiDB-lite"/>
    </source>
</evidence>
<feature type="region of interest" description="Disordered" evidence="1">
    <location>
        <begin position="51"/>
        <end position="77"/>
    </location>
</feature>
<proteinExistence type="predicted"/>
<evidence type="ECO:0000313" key="3">
    <source>
        <dbReference type="Proteomes" id="UP000054166"/>
    </source>
</evidence>
<organism evidence="2 3">
    <name type="scientific">Piloderma croceum (strain F 1598)</name>
    <dbReference type="NCBI Taxonomy" id="765440"/>
    <lineage>
        <taxon>Eukaryota</taxon>
        <taxon>Fungi</taxon>
        <taxon>Dikarya</taxon>
        <taxon>Basidiomycota</taxon>
        <taxon>Agaricomycotina</taxon>
        <taxon>Agaricomycetes</taxon>
        <taxon>Agaricomycetidae</taxon>
        <taxon>Atheliales</taxon>
        <taxon>Atheliaceae</taxon>
        <taxon>Piloderma</taxon>
    </lineage>
</organism>
<gene>
    <name evidence="2" type="ORF">PILCRDRAFT_768718</name>
</gene>
<keyword evidence="3" id="KW-1185">Reference proteome</keyword>
<protein>
    <submittedName>
        <fullName evidence="2">Uncharacterized protein</fullName>
    </submittedName>
</protein>
<dbReference type="InParanoid" id="A0A0C3FYN3"/>